<keyword evidence="3" id="KW-0731">Sigma factor</keyword>
<dbReference type="GO" id="GO:0006352">
    <property type="term" value="P:DNA-templated transcription initiation"/>
    <property type="evidence" value="ECO:0007669"/>
    <property type="project" value="InterPro"/>
</dbReference>
<sequence>MQEIELVQRAQKGDRKALKELLQMNYSILKGYLLKITLDPDLAADLTQETMLKAILKLQKFKGQSKFSTWLITIGSNLYRDYLKKNRHLIMVDYPERFESITEMKEAGLIIEEMLLKLPAEKRMVLVLKHYFGYTYEEISKIIKCPVGTVKSRMYYCLEFLQNQIERGNKG</sequence>
<accession>A0A3S9SUV5</accession>
<dbReference type="OrthoDB" id="9782703at2"/>
<organism evidence="7 8">
    <name type="scientific">Anoxybacter fermentans</name>
    <dbReference type="NCBI Taxonomy" id="1323375"/>
    <lineage>
        <taxon>Bacteria</taxon>
        <taxon>Bacillati</taxon>
        <taxon>Bacillota</taxon>
        <taxon>Clostridia</taxon>
        <taxon>Halanaerobiales</taxon>
        <taxon>Anoxybacter</taxon>
    </lineage>
</organism>
<evidence type="ECO:0000256" key="1">
    <source>
        <dbReference type="ARBA" id="ARBA00010641"/>
    </source>
</evidence>
<dbReference type="InterPro" id="IPR013249">
    <property type="entry name" value="RNA_pol_sigma70_r4_t2"/>
</dbReference>
<feature type="domain" description="RNA polymerase sigma factor 70 region 4 type 2" evidence="6">
    <location>
        <begin position="110"/>
        <end position="155"/>
    </location>
</feature>
<evidence type="ECO:0000256" key="3">
    <source>
        <dbReference type="ARBA" id="ARBA00023082"/>
    </source>
</evidence>
<comment type="similarity">
    <text evidence="1">Belongs to the sigma-70 factor family. ECF subfamily.</text>
</comment>
<protein>
    <submittedName>
        <fullName evidence="7">RNA polymerase sigma factor SigY</fullName>
    </submittedName>
</protein>
<dbReference type="AlphaFoldDB" id="A0A3S9SUV5"/>
<dbReference type="RefSeq" id="WP_127015423.1">
    <property type="nucleotide sequence ID" value="NZ_CP016379.1"/>
</dbReference>
<keyword evidence="4" id="KW-0804">Transcription</keyword>
<dbReference type="InterPro" id="IPR014284">
    <property type="entry name" value="RNA_pol_sigma-70_dom"/>
</dbReference>
<dbReference type="SUPFAM" id="SSF88659">
    <property type="entry name" value="Sigma3 and sigma4 domains of RNA polymerase sigma factors"/>
    <property type="match status" value="1"/>
</dbReference>
<reference evidence="7 8" key="1">
    <citation type="submission" date="2016-07" db="EMBL/GenBank/DDBJ databases">
        <title>Genome and transcriptome analysis of iron-reducing fermentative bacteria Anoxybacter fermentans.</title>
        <authorList>
            <person name="Zeng X."/>
            <person name="Shao Z."/>
        </authorList>
    </citation>
    <scope>NUCLEOTIDE SEQUENCE [LARGE SCALE GENOMIC DNA]</scope>
    <source>
        <strain evidence="7 8">DY22613</strain>
    </source>
</reference>
<dbReference type="NCBIfam" id="TIGR02937">
    <property type="entry name" value="sigma70-ECF"/>
    <property type="match status" value="1"/>
</dbReference>
<dbReference type="Gene3D" id="1.10.10.10">
    <property type="entry name" value="Winged helix-like DNA-binding domain superfamily/Winged helix DNA-binding domain"/>
    <property type="match status" value="1"/>
</dbReference>
<evidence type="ECO:0000256" key="2">
    <source>
        <dbReference type="ARBA" id="ARBA00023015"/>
    </source>
</evidence>
<dbReference type="KEGG" id="aft:BBF96_01030"/>
<dbReference type="GO" id="GO:0003677">
    <property type="term" value="F:DNA binding"/>
    <property type="evidence" value="ECO:0007669"/>
    <property type="project" value="InterPro"/>
</dbReference>
<dbReference type="CDD" id="cd06171">
    <property type="entry name" value="Sigma70_r4"/>
    <property type="match status" value="1"/>
</dbReference>
<evidence type="ECO:0000313" key="7">
    <source>
        <dbReference type="EMBL" id="AZR72097.1"/>
    </source>
</evidence>
<dbReference type="PANTHER" id="PTHR43133:SF60">
    <property type="entry name" value="RNA POLYMERASE SIGMA FACTOR SIGV"/>
    <property type="match status" value="1"/>
</dbReference>
<evidence type="ECO:0000259" key="6">
    <source>
        <dbReference type="Pfam" id="PF08281"/>
    </source>
</evidence>
<dbReference type="InterPro" id="IPR036388">
    <property type="entry name" value="WH-like_DNA-bd_sf"/>
</dbReference>
<proteinExistence type="inferred from homology"/>
<gene>
    <name evidence="7" type="ORF">BBF96_01030</name>
</gene>
<dbReference type="GO" id="GO:0016987">
    <property type="term" value="F:sigma factor activity"/>
    <property type="evidence" value="ECO:0007669"/>
    <property type="project" value="UniProtKB-KW"/>
</dbReference>
<dbReference type="InterPro" id="IPR039425">
    <property type="entry name" value="RNA_pol_sigma-70-like"/>
</dbReference>
<dbReference type="Proteomes" id="UP000267250">
    <property type="component" value="Chromosome"/>
</dbReference>
<dbReference type="Pfam" id="PF08281">
    <property type="entry name" value="Sigma70_r4_2"/>
    <property type="match status" value="1"/>
</dbReference>
<evidence type="ECO:0000313" key="8">
    <source>
        <dbReference type="Proteomes" id="UP000267250"/>
    </source>
</evidence>
<dbReference type="Gene3D" id="1.10.1740.10">
    <property type="match status" value="1"/>
</dbReference>
<dbReference type="InterPro" id="IPR013325">
    <property type="entry name" value="RNA_pol_sigma_r2"/>
</dbReference>
<dbReference type="EMBL" id="CP016379">
    <property type="protein sequence ID" value="AZR72097.1"/>
    <property type="molecule type" value="Genomic_DNA"/>
</dbReference>
<keyword evidence="2" id="KW-0805">Transcription regulation</keyword>
<dbReference type="InterPro" id="IPR007627">
    <property type="entry name" value="RNA_pol_sigma70_r2"/>
</dbReference>
<dbReference type="Pfam" id="PF04542">
    <property type="entry name" value="Sigma70_r2"/>
    <property type="match status" value="1"/>
</dbReference>
<evidence type="ECO:0000256" key="4">
    <source>
        <dbReference type="ARBA" id="ARBA00023163"/>
    </source>
</evidence>
<feature type="domain" description="RNA polymerase sigma-70 region 2" evidence="5">
    <location>
        <begin position="22"/>
        <end position="87"/>
    </location>
</feature>
<evidence type="ECO:0000259" key="5">
    <source>
        <dbReference type="Pfam" id="PF04542"/>
    </source>
</evidence>
<name>A0A3S9SUV5_9FIRM</name>
<dbReference type="PANTHER" id="PTHR43133">
    <property type="entry name" value="RNA POLYMERASE ECF-TYPE SIGMA FACTO"/>
    <property type="match status" value="1"/>
</dbReference>
<dbReference type="SUPFAM" id="SSF88946">
    <property type="entry name" value="Sigma2 domain of RNA polymerase sigma factors"/>
    <property type="match status" value="1"/>
</dbReference>
<keyword evidence="8" id="KW-1185">Reference proteome</keyword>
<dbReference type="InterPro" id="IPR013324">
    <property type="entry name" value="RNA_pol_sigma_r3/r4-like"/>
</dbReference>